<dbReference type="SUPFAM" id="SSF56712">
    <property type="entry name" value="Prokaryotic type I DNA topoisomerase"/>
    <property type="match status" value="1"/>
</dbReference>
<dbReference type="PRINTS" id="PR00417">
    <property type="entry name" value="PRTPISMRASEI"/>
</dbReference>
<evidence type="ECO:0000313" key="13">
    <source>
        <dbReference type="EMBL" id="QSM61767.1"/>
    </source>
</evidence>
<accession>A0A899NEF7</accession>
<feature type="domain" description="Toprim" evidence="11">
    <location>
        <begin position="1"/>
        <end position="110"/>
    </location>
</feature>
<dbReference type="Pfam" id="PF01396">
    <property type="entry name" value="Zn_ribbon_Top1"/>
    <property type="match status" value="2"/>
</dbReference>
<evidence type="ECO:0000256" key="5">
    <source>
        <dbReference type="ARBA" id="ARBA00022833"/>
    </source>
</evidence>
<keyword evidence="9 10" id="KW-0413">Isomerase</keyword>
<evidence type="ECO:0000256" key="7">
    <source>
        <dbReference type="ARBA" id="ARBA00023029"/>
    </source>
</evidence>
<dbReference type="PROSITE" id="PS52039">
    <property type="entry name" value="TOPO_IA_2"/>
    <property type="match status" value="1"/>
</dbReference>
<dbReference type="GO" id="GO:0006265">
    <property type="term" value="P:DNA topological change"/>
    <property type="evidence" value="ECO:0007669"/>
    <property type="project" value="UniProtKB-UniRule"/>
</dbReference>
<dbReference type="Gene3D" id="1.10.460.10">
    <property type="entry name" value="Topoisomerase I, domain 2"/>
    <property type="match status" value="1"/>
</dbReference>
<evidence type="ECO:0000256" key="1">
    <source>
        <dbReference type="ARBA" id="ARBA00000213"/>
    </source>
</evidence>
<dbReference type="GO" id="GO:0005694">
    <property type="term" value="C:chromosome"/>
    <property type="evidence" value="ECO:0007669"/>
    <property type="project" value="InterPro"/>
</dbReference>
<reference evidence="13" key="1">
    <citation type="journal article" name="Environ. Pollut.">
        <title>Investigating the effects of municipal and hospital wastewaters on horizontal gene transfer.</title>
        <authorList>
            <person name="Hutinel M."/>
            <person name="Fick J."/>
            <person name="Larsson D.G.J."/>
            <person name="Flach C.F."/>
        </authorList>
    </citation>
    <scope>NUCLEOTIDE SEQUENCE</scope>
    <source>
        <strain evidence="13">CV601</strain>
    </source>
</reference>
<feature type="active site" description="O-(5'-phospho-DNA)-tyrosine intermediate" evidence="10">
    <location>
        <position position="282"/>
    </location>
</feature>
<evidence type="ECO:0000256" key="8">
    <source>
        <dbReference type="ARBA" id="ARBA00023125"/>
    </source>
</evidence>
<dbReference type="SUPFAM" id="SSF57783">
    <property type="entry name" value="Zinc beta-ribbon"/>
    <property type="match status" value="1"/>
</dbReference>
<evidence type="ECO:0000259" key="12">
    <source>
        <dbReference type="PROSITE" id="PS52039"/>
    </source>
</evidence>
<evidence type="ECO:0000256" key="10">
    <source>
        <dbReference type="HAMAP-Rule" id="MF_00952"/>
    </source>
</evidence>
<keyword evidence="7 10" id="KW-0799">Topoisomerase</keyword>
<dbReference type="InterPro" id="IPR006171">
    <property type="entry name" value="TOPRIM_dom"/>
</dbReference>
<dbReference type="PROSITE" id="PS50880">
    <property type="entry name" value="TOPRIM"/>
    <property type="match status" value="1"/>
</dbReference>
<organism evidence="13">
    <name type="scientific">Escherichia coli</name>
    <dbReference type="NCBI Taxonomy" id="562"/>
    <lineage>
        <taxon>Bacteria</taxon>
        <taxon>Pseudomonadati</taxon>
        <taxon>Pseudomonadota</taxon>
        <taxon>Gammaproteobacteria</taxon>
        <taxon>Enterobacterales</taxon>
        <taxon>Enterobacteriaceae</taxon>
        <taxon>Escherichia</taxon>
    </lineage>
</organism>
<dbReference type="PROSITE" id="PS00396">
    <property type="entry name" value="TOPO_IA_1"/>
    <property type="match status" value="1"/>
</dbReference>
<dbReference type="SMART" id="SM00493">
    <property type="entry name" value="TOPRIM"/>
    <property type="match status" value="1"/>
</dbReference>
<dbReference type="InterPro" id="IPR013826">
    <property type="entry name" value="Topo_IA_cen_sub3"/>
</dbReference>
<comment type="similarity">
    <text evidence="2 10">Belongs to the type IA topoisomerase family.</text>
</comment>
<dbReference type="GO" id="GO:0003917">
    <property type="term" value="F:DNA topoisomerase type I (single strand cut, ATP-independent) activity"/>
    <property type="evidence" value="ECO:0007669"/>
    <property type="project" value="UniProtKB-UniRule"/>
</dbReference>
<dbReference type="HAMAP" id="MF_00952">
    <property type="entry name" value="Topoisom_1_prok"/>
    <property type="match status" value="1"/>
</dbReference>
<dbReference type="CDD" id="cd03363">
    <property type="entry name" value="TOPRIM_TopoIA_TopoI"/>
    <property type="match status" value="1"/>
</dbReference>
<dbReference type="SMART" id="SM00436">
    <property type="entry name" value="TOP1Bc"/>
    <property type="match status" value="1"/>
</dbReference>
<dbReference type="PANTHER" id="PTHR42785:SF1">
    <property type="entry name" value="DNA TOPOISOMERASE"/>
    <property type="match status" value="1"/>
</dbReference>
<dbReference type="InterPro" id="IPR003602">
    <property type="entry name" value="Topo_IA_DNA-bd_dom"/>
</dbReference>
<keyword evidence="4" id="KW-0863">Zinc-finger</keyword>
<evidence type="ECO:0000256" key="3">
    <source>
        <dbReference type="ARBA" id="ARBA00022723"/>
    </source>
</evidence>
<dbReference type="InterPro" id="IPR034149">
    <property type="entry name" value="TOPRIM_TopoI"/>
</dbReference>
<keyword evidence="13" id="KW-0614">Plasmid</keyword>
<dbReference type="GO" id="GO:0008270">
    <property type="term" value="F:zinc ion binding"/>
    <property type="evidence" value="ECO:0007669"/>
    <property type="project" value="UniProtKB-KW"/>
</dbReference>
<comment type="function">
    <text evidence="10">Releases the supercoiling and torsional tension of DNA, which is introduced during the DNA replication and transcription, by transiently cleaving and rejoining one strand of the DNA duplex. Introduces a single-strand break via transesterification at a target site in duplex DNA. The scissile phosphodiester is attacked by the catalytic tyrosine of the enzyme, resulting in the formation of a DNA-(5'-phosphotyrosyl)-enzyme intermediate and the expulsion of a 3'-OH DNA strand. The free DNA strand then undergoes passage around the unbroken strand, thus removing DNA supercoils. Finally, in the religation step, the DNA 3'-OH attacks the covalent intermediate to expel the active-site tyrosine and restore the DNA phosphodiester backbone.</text>
</comment>
<sequence>MKLIIVESPGKVKKISEILGAGWRVAASVGHVRDLPEREMGVEAPDFKPKYVKTERGKEVLAKLAGLASGAESVFLATDLDREGEAIAWHLQAALRLNNAQRVTFAEITPKAIKAAIMAPRSVNIPMVAAQEGRRVLDRLVGYMVSPKLSDMSGRPGLSAGRVQSPAVRIIVEREKAIKNFKPTAHFGVELLFSGDWSAEWDLKPWLPDGTEYILDGQLAQRIAGIRSLQVIGYEEKEATKAPPPPFITSTLQQAASVKLKMKPKATMAAAQKLYEQGHITYMRTDSPNLSDDALIEIYQLCKAKGLPMVDRPRTWKAKGDAQEAHEAIRPSHFDLEEAGETPEEKALYRLIWGRAVACQLAAARYAVRSVRLRATEPLDGRPVEFTAEGRTMTFSGWTGLFSDDTEDEDDKDTKANNPIPVLAPGQRLSAENGRVLNKKTRAPSRFTEASLIAELERLGIGRPSTYAAIMDNIMRRQYVEADKSGKYLVPTETGNLVIEALVSGRFSFVEYDFTREMEGRLDLIAQGRLSYRDVVSAVHGQLERELSGLKITAAPLHPCPDCGKALRRMKGKDGFFWGCTGYPDCSITLPDAAGKPGKPKPKPQASEFACPKCGKPLIRRKKAATGGKKAFDFFGCSGFPTCNEKFDVVGGKPKFTK</sequence>
<dbReference type="InterPro" id="IPR003601">
    <property type="entry name" value="Topo_IA_2"/>
</dbReference>
<evidence type="ECO:0000256" key="6">
    <source>
        <dbReference type="ARBA" id="ARBA00022842"/>
    </source>
</evidence>
<evidence type="ECO:0000256" key="2">
    <source>
        <dbReference type="ARBA" id="ARBA00009446"/>
    </source>
</evidence>
<dbReference type="InterPro" id="IPR023405">
    <property type="entry name" value="Topo_IA_core_domain"/>
</dbReference>
<gene>
    <name evidence="10 13" type="primary">topA</name>
    <name evidence="13" type="ORF">LDMDHDEC_00592</name>
</gene>
<comment type="caution">
    <text evidence="10">Lacks conserved residue(s) required for the propagation of feature annotation.</text>
</comment>
<dbReference type="Gene3D" id="1.10.290.10">
    <property type="entry name" value="Topoisomerase I, domain 4"/>
    <property type="match status" value="1"/>
</dbReference>
<evidence type="ECO:0000259" key="11">
    <source>
        <dbReference type="PROSITE" id="PS50880"/>
    </source>
</evidence>
<feature type="site" description="Interaction with DNA" evidence="10">
    <location>
        <position position="284"/>
    </location>
</feature>
<dbReference type="AlphaFoldDB" id="A0A899NEF7"/>
<dbReference type="Gene3D" id="3.40.50.140">
    <property type="match status" value="1"/>
</dbReference>
<dbReference type="PANTHER" id="PTHR42785">
    <property type="entry name" value="DNA TOPOISOMERASE, TYPE IA, CORE"/>
    <property type="match status" value="1"/>
</dbReference>
<feature type="domain" description="Topo IA-type catalytic" evidence="12">
    <location>
        <begin position="124"/>
        <end position="547"/>
    </location>
</feature>
<dbReference type="InterPro" id="IPR005733">
    <property type="entry name" value="TopoI_bac-type"/>
</dbReference>
<keyword evidence="8 10" id="KW-0238">DNA-binding</keyword>
<dbReference type="InterPro" id="IPR000380">
    <property type="entry name" value="Topo_IA"/>
</dbReference>
<dbReference type="EC" id="5.6.2.1" evidence="10"/>
<keyword evidence="3" id="KW-0479">Metal-binding</keyword>
<dbReference type="Pfam" id="PF01131">
    <property type="entry name" value="Topoisom_bac"/>
    <property type="match status" value="1"/>
</dbReference>
<dbReference type="RefSeq" id="WP_011191333.1">
    <property type="nucleotide sequence ID" value="NZ_JBIHBG010000004.1"/>
</dbReference>
<dbReference type="SMART" id="SM00437">
    <property type="entry name" value="TOP1Ac"/>
    <property type="match status" value="1"/>
</dbReference>
<evidence type="ECO:0000256" key="9">
    <source>
        <dbReference type="ARBA" id="ARBA00023235"/>
    </source>
</evidence>
<feature type="site" description="Interaction with DNA" evidence="10">
    <location>
        <position position="477"/>
    </location>
</feature>
<evidence type="ECO:0000256" key="4">
    <source>
        <dbReference type="ARBA" id="ARBA00022771"/>
    </source>
</evidence>
<feature type="site" description="Interaction with DNA" evidence="10">
    <location>
        <position position="31"/>
    </location>
</feature>
<dbReference type="InterPro" id="IPR028612">
    <property type="entry name" value="Topoisom_1_IA"/>
</dbReference>
<feature type="site" description="Interaction with DNA" evidence="10">
    <location>
        <position position="134"/>
    </location>
</feature>
<dbReference type="Gene3D" id="2.70.20.10">
    <property type="entry name" value="Topoisomerase I, domain 3"/>
    <property type="match status" value="1"/>
</dbReference>
<dbReference type="InterPro" id="IPR013825">
    <property type="entry name" value="Topo_IA_cen_sub2"/>
</dbReference>
<proteinExistence type="inferred from homology"/>
<dbReference type="GO" id="GO:0003677">
    <property type="term" value="F:DNA binding"/>
    <property type="evidence" value="ECO:0007669"/>
    <property type="project" value="UniProtKB-KW"/>
</dbReference>
<geneLocation type="plasmid" evidence="13">
    <name>pTE_T100_5</name>
</geneLocation>
<feature type="site" description="Interaction with DNA" evidence="10">
    <location>
        <position position="143"/>
    </location>
</feature>
<dbReference type="InterPro" id="IPR013498">
    <property type="entry name" value="Topo_IA_Znf"/>
</dbReference>
<dbReference type="InterPro" id="IPR023406">
    <property type="entry name" value="Topo_IA_AS"/>
</dbReference>
<dbReference type="Gene3D" id="3.30.65.10">
    <property type="entry name" value="Bacterial Topoisomerase I, domain 1"/>
    <property type="match status" value="2"/>
</dbReference>
<dbReference type="CDD" id="cd00186">
    <property type="entry name" value="TOP1Ac"/>
    <property type="match status" value="1"/>
</dbReference>
<keyword evidence="5" id="KW-0862">Zinc</keyword>
<feature type="site" description="Interaction with DNA" evidence="10">
    <location>
        <position position="138"/>
    </location>
</feature>
<dbReference type="EMBL" id="MW574944">
    <property type="protein sequence ID" value="QSM61767.1"/>
    <property type="molecule type" value="Genomic_DNA"/>
</dbReference>
<dbReference type="Pfam" id="PF01751">
    <property type="entry name" value="Toprim"/>
    <property type="match status" value="1"/>
</dbReference>
<feature type="site" description="Interaction with DNA" evidence="10">
    <location>
        <position position="135"/>
    </location>
</feature>
<dbReference type="NCBIfam" id="TIGR01051">
    <property type="entry name" value="topA_bact"/>
    <property type="match status" value="1"/>
</dbReference>
<comment type="catalytic activity">
    <reaction evidence="1 10">
        <text>ATP-independent breakage of single-stranded DNA, followed by passage and rejoining.</text>
        <dbReference type="EC" id="5.6.2.1"/>
    </reaction>
</comment>
<comment type="subunit">
    <text evidence="10">Monomer.</text>
</comment>
<protein>
    <recommendedName>
        <fullName evidence="10">DNA topoisomerase 1</fullName>
        <ecNumber evidence="10">5.6.2.1</ecNumber>
    </recommendedName>
    <alternativeName>
        <fullName evidence="10">DNA topoisomerase I</fullName>
    </alternativeName>
</protein>
<keyword evidence="6" id="KW-0460">Magnesium</keyword>
<dbReference type="InterPro" id="IPR013824">
    <property type="entry name" value="Topo_IA_cen_sub1"/>
</dbReference>
<dbReference type="InterPro" id="IPR013497">
    <property type="entry name" value="Topo_IA_cen"/>
</dbReference>
<name>A0A899NEF7_ECOLX</name>
<feature type="region of interest" description="Interaction with DNA" evidence="10">
    <location>
        <begin position="159"/>
        <end position="164"/>
    </location>
</feature>